<evidence type="ECO:0000313" key="6">
    <source>
        <dbReference type="EMBL" id="SEL52838.1"/>
    </source>
</evidence>
<dbReference type="InterPro" id="IPR018062">
    <property type="entry name" value="HTH_AraC-typ_CS"/>
</dbReference>
<dbReference type="GO" id="GO:0003700">
    <property type="term" value="F:DNA-binding transcription factor activity"/>
    <property type="evidence" value="ECO:0007669"/>
    <property type="project" value="InterPro"/>
</dbReference>
<organism evidence="6 7">
    <name type="scientific">Colwellia chukchiensis</name>
    <dbReference type="NCBI Taxonomy" id="641665"/>
    <lineage>
        <taxon>Bacteria</taxon>
        <taxon>Pseudomonadati</taxon>
        <taxon>Pseudomonadota</taxon>
        <taxon>Gammaproteobacteria</taxon>
        <taxon>Alteromonadales</taxon>
        <taxon>Colwelliaceae</taxon>
        <taxon>Colwellia</taxon>
    </lineage>
</organism>
<feature type="domain" description="HTH araC/xylS-type" evidence="5">
    <location>
        <begin position="235"/>
        <end position="333"/>
    </location>
</feature>
<dbReference type="SUPFAM" id="SSF46689">
    <property type="entry name" value="Homeodomain-like"/>
    <property type="match status" value="2"/>
</dbReference>
<dbReference type="Proteomes" id="UP000199297">
    <property type="component" value="Unassembled WGS sequence"/>
</dbReference>
<keyword evidence="1" id="KW-0805">Transcription regulation</keyword>
<dbReference type="PRINTS" id="PR00032">
    <property type="entry name" value="HTHARAC"/>
</dbReference>
<evidence type="ECO:0000259" key="5">
    <source>
        <dbReference type="PROSITE" id="PS01124"/>
    </source>
</evidence>
<keyword evidence="4" id="KW-0804">Transcription</keyword>
<dbReference type="InterPro" id="IPR014710">
    <property type="entry name" value="RmlC-like_jellyroll"/>
</dbReference>
<protein>
    <submittedName>
        <fullName evidence="6">Transcriptional regulator, AraC family</fullName>
    </submittedName>
</protein>
<accession>A0A1H7QYP8</accession>
<dbReference type="GO" id="GO:0043565">
    <property type="term" value="F:sequence-specific DNA binding"/>
    <property type="evidence" value="ECO:0007669"/>
    <property type="project" value="InterPro"/>
</dbReference>
<dbReference type="InterPro" id="IPR018060">
    <property type="entry name" value="HTH_AraC"/>
</dbReference>
<sequence length="337" mass="38223">MNIDFVVNLMDYIVIRPLKKTANKMPKITADNSADIRLFIPVFLLKKLAKHRLTDGLYPVSLGITQAQNNYKLQQENNHSHTLIYCLSGTGKLVYQNKERVIKRGDIVIINPNTPFTFTLNKSPKIAVNSTSPEPQNNKPEHKVSSNIVYWVNFTGTLAHDFAERLLMKMDLGVAHVGVLNNIVSDFDHLLALGARGYTATNVIHAVHILQQALSFLALQLRLTQFNNSSNFDLEAVEALMRNSLHQELSLDTLAHYSQLSKFHFAKKFKELTDSSPIQHFINMKIQHACSQLDNSDIAIKDIANGLGYSDPYYFSRLFKKLVGMSPKQYRDSRHRA</sequence>
<evidence type="ECO:0000256" key="4">
    <source>
        <dbReference type="ARBA" id="ARBA00023163"/>
    </source>
</evidence>
<dbReference type="AlphaFoldDB" id="A0A1H7QYP8"/>
<dbReference type="InterPro" id="IPR003313">
    <property type="entry name" value="AraC-bd"/>
</dbReference>
<evidence type="ECO:0000313" key="7">
    <source>
        <dbReference type="Proteomes" id="UP000199297"/>
    </source>
</evidence>
<dbReference type="PROSITE" id="PS00041">
    <property type="entry name" value="HTH_ARAC_FAMILY_1"/>
    <property type="match status" value="1"/>
</dbReference>
<dbReference type="PANTHER" id="PTHR43280:SF30">
    <property type="entry name" value="MMSAB OPERON REGULATORY PROTEIN"/>
    <property type="match status" value="1"/>
</dbReference>
<dbReference type="PANTHER" id="PTHR43280">
    <property type="entry name" value="ARAC-FAMILY TRANSCRIPTIONAL REGULATOR"/>
    <property type="match status" value="1"/>
</dbReference>
<dbReference type="SMART" id="SM00342">
    <property type="entry name" value="HTH_ARAC"/>
    <property type="match status" value="1"/>
</dbReference>
<dbReference type="PROSITE" id="PS01124">
    <property type="entry name" value="HTH_ARAC_FAMILY_2"/>
    <property type="match status" value="1"/>
</dbReference>
<keyword evidence="7" id="KW-1185">Reference proteome</keyword>
<evidence type="ECO:0000256" key="3">
    <source>
        <dbReference type="ARBA" id="ARBA00023159"/>
    </source>
</evidence>
<dbReference type="STRING" id="641665.GCA_002104455_01145"/>
<dbReference type="InterPro" id="IPR020449">
    <property type="entry name" value="Tscrpt_reg_AraC-type_HTH"/>
</dbReference>
<dbReference type="Gene3D" id="1.10.10.60">
    <property type="entry name" value="Homeodomain-like"/>
    <property type="match status" value="2"/>
</dbReference>
<dbReference type="Gene3D" id="2.60.120.10">
    <property type="entry name" value="Jelly Rolls"/>
    <property type="match status" value="1"/>
</dbReference>
<gene>
    <name evidence="6" type="ORF">SAMN05216262_11310</name>
</gene>
<keyword evidence="2" id="KW-0238">DNA-binding</keyword>
<name>A0A1H7QYP8_9GAMM</name>
<evidence type="ECO:0000256" key="1">
    <source>
        <dbReference type="ARBA" id="ARBA00023015"/>
    </source>
</evidence>
<proteinExistence type="predicted"/>
<dbReference type="InterPro" id="IPR037923">
    <property type="entry name" value="HTH-like"/>
</dbReference>
<evidence type="ECO:0000256" key="2">
    <source>
        <dbReference type="ARBA" id="ARBA00023125"/>
    </source>
</evidence>
<dbReference type="Pfam" id="PF02311">
    <property type="entry name" value="AraC_binding"/>
    <property type="match status" value="1"/>
</dbReference>
<dbReference type="SUPFAM" id="SSF51215">
    <property type="entry name" value="Regulatory protein AraC"/>
    <property type="match status" value="1"/>
</dbReference>
<dbReference type="InterPro" id="IPR009057">
    <property type="entry name" value="Homeodomain-like_sf"/>
</dbReference>
<keyword evidence="3" id="KW-0010">Activator</keyword>
<reference evidence="7" key="1">
    <citation type="submission" date="2016-10" db="EMBL/GenBank/DDBJ databases">
        <authorList>
            <person name="Varghese N."/>
            <person name="Submissions S."/>
        </authorList>
    </citation>
    <scope>NUCLEOTIDE SEQUENCE [LARGE SCALE GENOMIC DNA]</scope>
    <source>
        <strain evidence="7">CGMCC 1.9127</strain>
    </source>
</reference>
<dbReference type="EMBL" id="FOBI01000013">
    <property type="protein sequence ID" value="SEL52838.1"/>
    <property type="molecule type" value="Genomic_DNA"/>
</dbReference>
<dbReference type="Pfam" id="PF12833">
    <property type="entry name" value="HTH_18"/>
    <property type="match status" value="1"/>
</dbReference>